<dbReference type="EMBL" id="AZEU01000234">
    <property type="protein sequence ID" value="KRL42168.1"/>
    <property type="molecule type" value="Genomic_DNA"/>
</dbReference>
<keyword evidence="1" id="KW-0808">Transferase</keyword>
<gene>
    <name evidence="1" type="ORF">FD01_GL002018</name>
</gene>
<dbReference type="OrthoDB" id="2248737at2"/>
<sequence length="245" mass="28091">MPYWTKLLQLNQVLANPVLDAQVQAMSAWREALAKRQLPKHPLPRLGIDESLYLDLVMAGGDVKSIQTMDKMLRNFRQYFAYHYGMWSSVNLDLFQTWQSLFGPMRYLEVASGNGYLSAGLKAQGNSVITTDALTWTQENMTGRTPLVQTEALTANAALWAYGDQVDAVVMAWSPDRDINDAHTLHLMRRQFPQLLWFVIGERNGATDSQLFWSLARIQADRRLLKLNRQLPQFDAINERIYLIQ</sequence>
<dbReference type="InterPro" id="IPR029063">
    <property type="entry name" value="SAM-dependent_MTases_sf"/>
</dbReference>
<dbReference type="Proteomes" id="UP000051790">
    <property type="component" value="Unassembled WGS sequence"/>
</dbReference>
<evidence type="ECO:0000313" key="2">
    <source>
        <dbReference type="Proteomes" id="UP000051790"/>
    </source>
</evidence>
<reference evidence="1 2" key="1">
    <citation type="journal article" date="2015" name="Genome Announc.">
        <title>Expanding the biotechnology potential of lactobacilli through comparative genomics of 213 strains and associated genera.</title>
        <authorList>
            <person name="Sun Z."/>
            <person name="Harris H.M."/>
            <person name="McCann A."/>
            <person name="Guo C."/>
            <person name="Argimon S."/>
            <person name="Zhang W."/>
            <person name="Yang X."/>
            <person name="Jeffery I.B."/>
            <person name="Cooney J.C."/>
            <person name="Kagawa T.F."/>
            <person name="Liu W."/>
            <person name="Song Y."/>
            <person name="Salvetti E."/>
            <person name="Wrobel A."/>
            <person name="Rasinkangas P."/>
            <person name="Parkhill J."/>
            <person name="Rea M.C."/>
            <person name="O'Sullivan O."/>
            <person name="Ritari J."/>
            <person name="Douillard F.P."/>
            <person name="Paul Ross R."/>
            <person name="Yang R."/>
            <person name="Briner A.E."/>
            <person name="Felis G.E."/>
            <person name="de Vos W.M."/>
            <person name="Barrangou R."/>
            <person name="Klaenhammer T.R."/>
            <person name="Caufield P.W."/>
            <person name="Cui Y."/>
            <person name="Zhang H."/>
            <person name="O'Toole P.W."/>
        </authorList>
    </citation>
    <scope>NUCLEOTIDE SEQUENCE [LARGE SCALE GENOMIC DNA]</scope>
    <source>
        <strain evidence="1 2">DSM 13343</strain>
    </source>
</reference>
<proteinExistence type="predicted"/>
<dbReference type="GO" id="GO:0008168">
    <property type="term" value="F:methyltransferase activity"/>
    <property type="evidence" value="ECO:0007669"/>
    <property type="project" value="UniProtKB-KW"/>
</dbReference>
<evidence type="ECO:0000313" key="1">
    <source>
        <dbReference type="EMBL" id="KRL42168.1"/>
    </source>
</evidence>
<accession>A0A0R1QN09</accession>
<organism evidence="1 2">
    <name type="scientific">Lacticaseibacillus manihotivorans DSM 13343 = JCM 12514</name>
    <dbReference type="NCBI Taxonomy" id="1423769"/>
    <lineage>
        <taxon>Bacteria</taxon>
        <taxon>Bacillati</taxon>
        <taxon>Bacillota</taxon>
        <taxon>Bacilli</taxon>
        <taxon>Lactobacillales</taxon>
        <taxon>Lactobacillaceae</taxon>
        <taxon>Lacticaseibacillus</taxon>
    </lineage>
</organism>
<dbReference type="AlphaFoldDB" id="A0A0R1QN09"/>
<dbReference type="RefSeq" id="WP_056964577.1">
    <property type="nucleotide sequence ID" value="NZ_AZEU01000234.1"/>
</dbReference>
<name>A0A0R1QN09_9LACO</name>
<keyword evidence="1" id="KW-0489">Methyltransferase</keyword>
<dbReference type="PATRIC" id="fig|1423769.4.peg.2169"/>
<keyword evidence="2" id="KW-1185">Reference proteome</keyword>
<dbReference type="SUPFAM" id="SSF53335">
    <property type="entry name" value="S-adenosyl-L-methionine-dependent methyltransferases"/>
    <property type="match status" value="1"/>
</dbReference>
<comment type="caution">
    <text evidence="1">The sequence shown here is derived from an EMBL/GenBank/DDBJ whole genome shotgun (WGS) entry which is preliminary data.</text>
</comment>
<protein>
    <submittedName>
        <fullName evidence="1">SAM-dependent methyltransferase</fullName>
    </submittedName>
</protein>
<dbReference type="GO" id="GO:0032259">
    <property type="term" value="P:methylation"/>
    <property type="evidence" value="ECO:0007669"/>
    <property type="project" value="UniProtKB-KW"/>
</dbReference>